<comment type="caution">
    <text evidence="2">The sequence shown here is derived from an EMBL/GenBank/DDBJ whole genome shotgun (WGS) entry which is preliminary data.</text>
</comment>
<accession>A0A850LFD1</accession>
<feature type="transmembrane region" description="Helical" evidence="1">
    <location>
        <begin position="70"/>
        <end position="90"/>
    </location>
</feature>
<evidence type="ECO:0000256" key="1">
    <source>
        <dbReference type="SAM" id="Phobius"/>
    </source>
</evidence>
<feature type="transmembrane region" description="Helical" evidence="1">
    <location>
        <begin position="39"/>
        <end position="58"/>
    </location>
</feature>
<feature type="transmembrane region" description="Helical" evidence="1">
    <location>
        <begin position="96"/>
        <end position="117"/>
    </location>
</feature>
<dbReference type="SUPFAM" id="SSF81442">
    <property type="entry name" value="Cytochrome c oxidase subunit I-like"/>
    <property type="match status" value="1"/>
</dbReference>
<keyword evidence="1" id="KW-0812">Transmembrane</keyword>
<keyword evidence="1" id="KW-0472">Membrane</keyword>
<dbReference type="OMA" id="FWLHNIG"/>
<dbReference type="EMBL" id="JABXIY010000011">
    <property type="protein sequence ID" value="NVK96175.1"/>
    <property type="molecule type" value="Genomic_DNA"/>
</dbReference>
<dbReference type="RefSeq" id="WP_011049039.1">
    <property type="nucleotide sequence ID" value="NZ_CP076685.1"/>
</dbReference>
<evidence type="ECO:0000313" key="2">
    <source>
        <dbReference type="EMBL" id="NVK96175.1"/>
    </source>
</evidence>
<dbReference type="Gene3D" id="1.20.210.10">
    <property type="entry name" value="Cytochrome c oxidase-like, subunit I domain"/>
    <property type="match status" value="1"/>
</dbReference>
<dbReference type="AlphaFoldDB" id="A0A850LFD1"/>
<reference evidence="2 3" key="1">
    <citation type="journal article" date="2020" name="Proc. Natl. Acad. Sci. U.S.A.">
        <title>Ecological drivers of bacterial community assembly in synthetic phycospheres.</title>
        <authorList>
            <person name="Fu H."/>
            <person name="Uchimiya M."/>
            <person name="Gore J."/>
            <person name="Moran M.A."/>
        </authorList>
    </citation>
    <scope>NUCLEOTIDE SEQUENCE [LARGE SCALE GENOMIC DNA]</scope>
    <source>
        <strain evidence="2">HF-Din03</strain>
    </source>
</reference>
<dbReference type="InterPro" id="IPR036927">
    <property type="entry name" value="Cyt_c_oxase-like_su1_sf"/>
</dbReference>
<proteinExistence type="predicted"/>
<keyword evidence="1" id="KW-1133">Transmembrane helix</keyword>
<sequence length="127" mass="13294">MNGVARAFFLVAIVAGLCGMVWGIQMSASQDHTLSPAHGHLNLLGWVSCSIFAFYYHLVPSAAANPLARLHFGLVVVAVVLLAPGVALAIQGKTELLAKLGSVIMLGSMLLFGWIVLKVPGRVTATA</sequence>
<evidence type="ECO:0000313" key="3">
    <source>
        <dbReference type="Proteomes" id="UP000565723"/>
    </source>
</evidence>
<protein>
    <submittedName>
        <fullName evidence="2">Uncharacterized protein</fullName>
    </submittedName>
</protein>
<name>A0A850LFD1_9RHOB</name>
<gene>
    <name evidence="2" type="ORF">HW564_04515</name>
</gene>
<dbReference type="Proteomes" id="UP000565723">
    <property type="component" value="Unassembled WGS sequence"/>
</dbReference>
<organism evidence="2 3">
    <name type="scientific">Ruegeria pomeroyi</name>
    <dbReference type="NCBI Taxonomy" id="89184"/>
    <lineage>
        <taxon>Bacteria</taxon>
        <taxon>Pseudomonadati</taxon>
        <taxon>Pseudomonadota</taxon>
        <taxon>Alphaproteobacteria</taxon>
        <taxon>Rhodobacterales</taxon>
        <taxon>Roseobacteraceae</taxon>
        <taxon>Ruegeria</taxon>
    </lineage>
</organism>